<dbReference type="AlphaFoldDB" id="A0A852VAG4"/>
<feature type="transmembrane region" description="Helical" evidence="1">
    <location>
        <begin position="388"/>
        <end position="412"/>
    </location>
</feature>
<feature type="transmembrane region" description="Helical" evidence="1">
    <location>
        <begin position="151"/>
        <end position="175"/>
    </location>
</feature>
<evidence type="ECO:0000313" key="3">
    <source>
        <dbReference type="Proteomes" id="UP000576393"/>
    </source>
</evidence>
<name>A0A852VAG4_9ACTN</name>
<keyword evidence="1" id="KW-1133">Transmembrane helix</keyword>
<feature type="transmembrane region" description="Helical" evidence="1">
    <location>
        <begin position="77"/>
        <end position="99"/>
    </location>
</feature>
<feature type="transmembrane region" description="Helical" evidence="1">
    <location>
        <begin position="187"/>
        <end position="210"/>
    </location>
</feature>
<dbReference type="EMBL" id="JACCCO010000002">
    <property type="protein sequence ID" value="NYF43105.1"/>
    <property type="molecule type" value="Genomic_DNA"/>
</dbReference>
<feature type="transmembrane region" description="Helical" evidence="1">
    <location>
        <begin position="496"/>
        <end position="519"/>
    </location>
</feature>
<proteinExistence type="predicted"/>
<dbReference type="RefSeq" id="WP_179826091.1">
    <property type="nucleotide sequence ID" value="NZ_JACCCO010000002.1"/>
</dbReference>
<evidence type="ECO:0000256" key="1">
    <source>
        <dbReference type="SAM" id="Phobius"/>
    </source>
</evidence>
<feature type="transmembrane region" description="Helical" evidence="1">
    <location>
        <begin position="290"/>
        <end position="312"/>
    </location>
</feature>
<feature type="transmembrane region" description="Helical" evidence="1">
    <location>
        <begin position="120"/>
        <end position="145"/>
    </location>
</feature>
<keyword evidence="3" id="KW-1185">Reference proteome</keyword>
<comment type="caution">
    <text evidence="2">The sequence shown here is derived from an EMBL/GenBank/DDBJ whole genome shotgun (WGS) entry which is preliminary data.</text>
</comment>
<reference evidence="2 3" key="1">
    <citation type="submission" date="2020-07" db="EMBL/GenBank/DDBJ databases">
        <title>Sequencing the genomes of 1000 actinobacteria strains.</title>
        <authorList>
            <person name="Klenk H.-P."/>
        </authorList>
    </citation>
    <scope>NUCLEOTIDE SEQUENCE [LARGE SCALE GENOMIC DNA]</scope>
    <source>
        <strain evidence="2 3">DSM 45763</strain>
    </source>
</reference>
<feature type="transmembrane region" description="Helical" evidence="1">
    <location>
        <begin position="230"/>
        <end position="252"/>
    </location>
</feature>
<gene>
    <name evidence="2" type="ORF">HDA43_005306</name>
</gene>
<keyword evidence="1" id="KW-0812">Transmembrane</keyword>
<keyword evidence="1" id="KW-0472">Membrane</keyword>
<protein>
    <submittedName>
        <fullName evidence="2">ABC-2 type transport system permease protein</fullName>
    </submittedName>
</protein>
<feature type="transmembrane region" description="Helical" evidence="1">
    <location>
        <begin position="332"/>
        <end position="359"/>
    </location>
</feature>
<sequence>MTGTGSLVRLILRRDRLVLPLWVLLLAVLPITQTAGIAELYPTERGLREFAASFGANPALVAMYGPFTHWNAAALGVWRAGFTPVLLGLACLLTVVRHTRVEEETGRRELLGSTVLGRQAGLSAALAVAASANLAVALVVLASFAGPGYPVAGALATGLGYAATGMVFAAVGAVAAQLTESAGGARAIGLSALGVAYLVRMAGDSTGASWLSWLSPFGWSQRMRPFAGEVWWPLALSLAAVALLSLAAYALAGRRDLAAGVLPPRLGPADAVPGFGSPLALAWRLHRGPLLGWSAGFAVFGAVVGAAAKAAADTMAGNARLMEMMARLGGSANVADVFVASVMSIFGMGAAGYAVQAALRMRGEETLMRAEPLLAAPVGRARWMAGHLVFALLGPAVVMLVLGVAVGIAYGASTGDVAGRLPGVAGAAVSQLPAVWSLAGLAVALFGLLPRLTALAWAALALFLLLGQVGALLDLPPAALDLSPFSHLPKLPGGEVAATPLLVLTAIAAALVATGLYGFRRRDVG</sequence>
<feature type="transmembrane region" description="Helical" evidence="1">
    <location>
        <begin position="424"/>
        <end position="448"/>
    </location>
</feature>
<evidence type="ECO:0000313" key="2">
    <source>
        <dbReference type="EMBL" id="NYF43105.1"/>
    </source>
</evidence>
<dbReference type="Proteomes" id="UP000576393">
    <property type="component" value="Unassembled WGS sequence"/>
</dbReference>
<accession>A0A852VAG4</accession>
<organism evidence="2 3">
    <name type="scientific">Streptosporangium sandarakinum</name>
    <dbReference type="NCBI Taxonomy" id="1260955"/>
    <lineage>
        <taxon>Bacteria</taxon>
        <taxon>Bacillati</taxon>
        <taxon>Actinomycetota</taxon>
        <taxon>Actinomycetes</taxon>
        <taxon>Streptosporangiales</taxon>
        <taxon>Streptosporangiaceae</taxon>
        <taxon>Streptosporangium</taxon>
    </lineage>
</organism>
<feature type="transmembrane region" description="Helical" evidence="1">
    <location>
        <begin position="455"/>
        <end position="476"/>
    </location>
</feature>